<protein>
    <submittedName>
        <fullName evidence="1">Uncharacterized protein</fullName>
    </submittedName>
</protein>
<dbReference type="EMBL" id="MN740977">
    <property type="protein sequence ID" value="QHU21053.1"/>
    <property type="molecule type" value="Genomic_DNA"/>
</dbReference>
<proteinExistence type="predicted"/>
<organism evidence="1">
    <name type="scientific">viral metagenome</name>
    <dbReference type="NCBI Taxonomy" id="1070528"/>
    <lineage>
        <taxon>unclassified sequences</taxon>
        <taxon>metagenomes</taxon>
        <taxon>organismal metagenomes</taxon>
    </lineage>
</organism>
<name>A0A6C0KUX7_9ZZZZ</name>
<reference evidence="1" key="1">
    <citation type="journal article" date="2020" name="Nature">
        <title>Giant virus diversity and host interactions through global metagenomics.</title>
        <authorList>
            <person name="Schulz F."/>
            <person name="Roux S."/>
            <person name="Paez-Espino D."/>
            <person name="Jungbluth S."/>
            <person name="Walsh D.A."/>
            <person name="Denef V.J."/>
            <person name="McMahon K.D."/>
            <person name="Konstantinidis K.T."/>
            <person name="Eloe-Fadrosh E.A."/>
            <person name="Kyrpides N.C."/>
            <person name="Woyke T."/>
        </authorList>
    </citation>
    <scope>NUCLEOTIDE SEQUENCE</scope>
    <source>
        <strain evidence="1">GVMAG-S-3300013094-100</strain>
    </source>
</reference>
<sequence>MASTAATNAVIPPTPLYEESAFPEKEMPEEEDLETFKQQVSEWVKLDEQVQKLNIAIRERKIHQKALGLKIQEFMIKFGYTNLNTAQGIIKSNVRNVKVPLKLMSIKSELEKLGDTLVPASELVKTIFEAERPSVVKQSLNRRKPTVSMNLEI</sequence>
<evidence type="ECO:0000313" key="1">
    <source>
        <dbReference type="EMBL" id="QHU21053.1"/>
    </source>
</evidence>
<dbReference type="AlphaFoldDB" id="A0A6C0KUX7"/>
<accession>A0A6C0KUX7</accession>